<dbReference type="GO" id="GO:0016746">
    <property type="term" value="F:acyltransferase activity"/>
    <property type="evidence" value="ECO:0007669"/>
    <property type="project" value="UniProtKB-KW"/>
</dbReference>
<evidence type="ECO:0000256" key="4">
    <source>
        <dbReference type="ARBA" id="ARBA00022989"/>
    </source>
</evidence>
<dbReference type="PANTHER" id="PTHR13906">
    <property type="entry name" value="PORCUPINE"/>
    <property type="match status" value="1"/>
</dbReference>
<dbReference type="PANTHER" id="PTHR13906:SF4">
    <property type="entry name" value="LYSOPHOSPHOLIPID ACYLTRANSFERASE 6"/>
    <property type="match status" value="1"/>
</dbReference>
<sequence>MADFFASLSSVREFMETRHNYIPVMSWESDVAKLASMQSVDYIRFALALLVSVPVGACVNMFKSATVRHLYAVATGFVLIYYPFGYGVIHAAPPMLVVYLAMLMVPSYCGVLAWLSCFPYLIYLHIASASGLNWQLGLLDFTGCQMVLTLKLITLAVARQDAWHAKRHGKELSPYQSLFAVNKTPNPLCFMSYVFGLGNLLAGPYLEYKDYNSFMQWQGTWDPKAEKKVPSAFRYTALCFVTAFSFLALHQLLVPTWNRNLVFTGWYKDSSFVVKAISCFLLSFTCQTKFVFAWKISEASLTLAGLNFNGWDDKTGAPLWGRYENVHFITMLLSDSARIVVSHWNIGTARFLRRYVYERLVPKGKKPGFPQLLATQVTSAIWHGLYPGYLLFFIGSAFWLNFATVIYKAEQALMPAGVGDTVPLKVLKIVWTHLVLNYLATSFMVLNFNESLEVYRSLHYLPWIIIVVGSFLFPLLLRGKSRRKERDDKKEH</sequence>
<evidence type="ECO:0000256" key="7">
    <source>
        <dbReference type="SAM" id="Phobius"/>
    </source>
</evidence>
<dbReference type="Proteomes" id="UP000232323">
    <property type="component" value="Unassembled WGS sequence"/>
</dbReference>
<accession>A0A250X8G7</accession>
<feature type="transmembrane region" description="Helical" evidence="7">
    <location>
        <begin position="42"/>
        <end position="62"/>
    </location>
</feature>
<protein>
    <submittedName>
        <fullName evidence="8">Uncharacterized protein</fullName>
    </submittedName>
</protein>
<evidence type="ECO:0000256" key="5">
    <source>
        <dbReference type="ARBA" id="ARBA00023136"/>
    </source>
</evidence>
<evidence type="ECO:0000256" key="6">
    <source>
        <dbReference type="ARBA" id="ARBA00023315"/>
    </source>
</evidence>
<name>A0A250X8G7_9CHLO</name>
<dbReference type="GO" id="GO:0005783">
    <property type="term" value="C:endoplasmic reticulum"/>
    <property type="evidence" value="ECO:0007669"/>
    <property type="project" value="TreeGrafter"/>
</dbReference>
<reference evidence="8 9" key="1">
    <citation type="submission" date="2017-08" db="EMBL/GenBank/DDBJ databases">
        <title>Acidophilic green algal genome provides insights into adaptation to an acidic environment.</title>
        <authorList>
            <person name="Hirooka S."/>
            <person name="Hirose Y."/>
            <person name="Kanesaki Y."/>
            <person name="Higuchi S."/>
            <person name="Fujiwara T."/>
            <person name="Onuma R."/>
            <person name="Era A."/>
            <person name="Ohbayashi R."/>
            <person name="Uzuka A."/>
            <person name="Nozaki H."/>
            <person name="Yoshikawa H."/>
            <person name="Miyagishima S.Y."/>
        </authorList>
    </citation>
    <scope>NUCLEOTIDE SEQUENCE [LARGE SCALE GENOMIC DNA]</scope>
    <source>
        <strain evidence="8 9">NIES-2499</strain>
    </source>
</reference>
<dbReference type="STRING" id="1157962.A0A250X8G7"/>
<proteinExistence type="predicted"/>
<dbReference type="EMBL" id="BEGY01000040">
    <property type="protein sequence ID" value="GAX79182.1"/>
    <property type="molecule type" value="Genomic_DNA"/>
</dbReference>
<evidence type="ECO:0000256" key="3">
    <source>
        <dbReference type="ARBA" id="ARBA00022692"/>
    </source>
</evidence>
<evidence type="ECO:0000313" key="8">
    <source>
        <dbReference type="EMBL" id="GAX79182.1"/>
    </source>
</evidence>
<feature type="transmembrane region" description="Helical" evidence="7">
    <location>
        <begin position="96"/>
        <end position="122"/>
    </location>
</feature>
<organism evidence="8 9">
    <name type="scientific">Chlamydomonas eustigma</name>
    <dbReference type="NCBI Taxonomy" id="1157962"/>
    <lineage>
        <taxon>Eukaryota</taxon>
        <taxon>Viridiplantae</taxon>
        <taxon>Chlorophyta</taxon>
        <taxon>core chlorophytes</taxon>
        <taxon>Chlorophyceae</taxon>
        <taxon>CS clade</taxon>
        <taxon>Chlamydomonadales</taxon>
        <taxon>Chlamydomonadaceae</taxon>
        <taxon>Chlamydomonas</taxon>
    </lineage>
</organism>
<dbReference type="AlphaFoldDB" id="A0A250X8G7"/>
<feature type="transmembrane region" description="Helical" evidence="7">
    <location>
        <begin position="460"/>
        <end position="477"/>
    </location>
</feature>
<evidence type="ECO:0000313" key="9">
    <source>
        <dbReference type="Proteomes" id="UP000232323"/>
    </source>
</evidence>
<comment type="subcellular location">
    <subcellularLocation>
        <location evidence="1">Membrane</location>
        <topology evidence="1">Multi-pass membrane protein</topology>
    </subcellularLocation>
</comment>
<evidence type="ECO:0000256" key="1">
    <source>
        <dbReference type="ARBA" id="ARBA00004141"/>
    </source>
</evidence>
<keyword evidence="5 7" id="KW-0472">Membrane</keyword>
<comment type="caution">
    <text evidence="8">The sequence shown here is derived from an EMBL/GenBank/DDBJ whole genome shotgun (WGS) entry which is preliminary data.</text>
</comment>
<dbReference type="GO" id="GO:0019432">
    <property type="term" value="P:triglyceride biosynthetic process"/>
    <property type="evidence" value="ECO:0007669"/>
    <property type="project" value="TreeGrafter"/>
</dbReference>
<dbReference type="InterPro" id="IPR049941">
    <property type="entry name" value="LPLAT_7/PORCN-like"/>
</dbReference>
<dbReference type="GO" id="GO:0008654">
    <property type="term" value="P:phospholipid biosynthetic process"/>
    <property type="evidence" value="ECO:0007669"/>
    <property type="project" value="TreeGrafter"/>
</dbReference>
<keyword evidence="4 7" id="KW-1133">Transmembrane helix</keyword>
<dbReference type="GO" id="GO:0016020">
    <property type="term" value="C:membrane"/>
    <property type="evidence" value="ECO:0007669"/>
    <property type="project" value="UniProtKB-SubCell"/>
</dbReference>
<feature type="transmembrane region" description="Helical" evidence="7">
    <location>
        <begin position="391"/>
        <end position="409"/>
    </location>
</feature>
<dbReference type="OrthoDB" id="286734at2759"/>
<dbReference type="GO" id="GO:0030258">
    <property type="term" value="P:lipid modification"/>
    <property type="evidence" value="ECO:0007669"/>
    <property type="project" value="TreeGrafter"/>
</dbReference>
<keyword evidence="3 7" id="KW-0812">Transmembrane</keyword>
<keyword evidence="2" id="KW-0808">Transferase</keyword>
<evidence type="ECO:0000256" key="2">
    <source>
        <dbReference type="ARBA" id="ARBA00022679"/>
    </source>
</evidence>
<gene>
    <name evidence="8" type="ORF">CEUSTIGMA_g6622.t1</name>
</gene>
<feature type="transmembrane region" description="Helical" evidence="7">
    <location>
        <begin position="68"/>
        <end position="89"/>
    </location>
</feature>
<feature type="transmembrane region" description="Helical" evidence="7">
    <location>
        <begin position="232"/>
        <end position="252"/>
    </location>
</feature>
<dbReference type="Pfam" id="PF03062">
    <property type="entry name" value="MBOAT"/>
    <property type="match status" value="1"/>
</dbReference>
<keyword evidence="9" id="KW-1185">Reference proteome</keyword>
<keyword evidence="6" id="KW-0012">Acyltransferase</keyword>
<feature type="transmembrane region" description="Helical" evidence="7">
    <location>
        <begin position="429"/>
        <end position="448"/>
    </location>
</feature>
<dbReference type="InterPro" id="IPR004299">
    <property type="entry name" value="MBOAT_fam"/>
</dbReference>